<dbReference type="Proteomes" id="UP001050691">
    <property type="component" value="Unassembled WGS sequence"/>
</dbReference>
<feature type="region of interest" description="Disordered" evidence="1">
    <location>
        <begin position="1"/>
        <end position="39"/>
    </location>
</feature>
<accession>A0AAV5A8Y3</accession>
<proteinExistence type="predicted"/>
<evidence type="ECO:0000313" key="3">
    <source>
        <dbReference type="Proteomes" id="UP001050691"/>
    </source>
</evidence>
<keyword evidence="3" id="KW-1185">Reference proteome</keyword>
<gene>
    <name evidence="2" type="ORF">Clacol_004373</name>
</gene>
<comment type="caution">
    <text evidence="2">The sequence shown here is derived from an EMBL/GenBank/DDBJ whole genome shotgun (WGS) entry which is preliminary data.</text>
</comment>
<protein>
    <submittedName>
        <fullName evidence="2">Uncharacterized protein</fullName>
    </submittedName>
</protein>
<name>A0AAV5A8Y3_9AGAM</name>
<dbReference type="EMBL" id="BPWL01000005">
    <property type="protein sequence ID" value="GJJ10147.1"/>
    <property type="molecule type" value="Genomic_DNA"/>
</dbReference>
<sequence>MDKRINPRAQHEVRDEIQNHRKERAQRERSGQPRFKGNEEEQKFLDLMNDVLCLSMLFSKGTGVEDEYKKREQEHRLAVEKTQCLEDDERKILILIIV</sequence>
<reference evidence="2" key="1">
    <citation type="submission" date="2021-10" db="EMBL/GenBank/DDBJ databases">
        <title>De novo Genome Assembly of Clathrus columnatus (Basidiomycota, Fungi) Using Illumina and Nanopore Sequence Data.</title>
        <authorList>
            <person name="Ogiso-Tanaka E."/>
            <person name="Itagaki H."/>
            <person name="Hosoya T."/>
            <person name="Hosaka K."/>
        </authorList>
    </citation>
    <scope>NUCLEOTIDE SEQUENCE</scope>
    <source>
        <strain evidence="2">MO-923</strain>
    </source>
</reference>
<dbReference type="AlphaFoldDB" id="A0AAV5A8Y3"/>
<evidence type="ECO:0000313" key="2">
    <source>
        <dbReference type="EMBL" id="GJJ10147.1"/>
    </source>
</evidence>
<organism evidence="2 3">
    <name type="scientific">Clathrus columnatus</name>
    <dbReference type="NCBI Taxonomy" id="1419009"/>
    <lineage>
        <taxon>Eukaryota</taxon>
        <taxon>Fungi</taxon>
        <taxon>Dikarya</taxon>
        <taxon>Basidiomycota</taxon>
        <taxon>Agaricomycotina</taxon>
        <taxon>Agaricomycetes</taxon>
        <taxon>Phallomycetidae</taxon>
        <taxon>Phallales</taxon>
        <taxon>Clathraceae</taxon>
        <taxon>Clathrus</taxon>
    </lineage>
</organism>
<evidence type="ECO:0000256" key="1">
    <source>
        <dbReference type="SAM" id="MobiDB-lite"/>
    </source>
</evidence>